<evidence type="ECO:0000256" key="3">
    <source>
        <dbReference type="ARBA" id="ARBA00022490"/>
    </source>
</evidence>
<dbReference type="PANTHER" id="PTHR21060:SF20">
    <property type="entry name" value="BUTYRATE KINASE 1-RELATED"/>
    <property type="match status" value="1"/>
</dbReference>
<comment type="subcellular location">
    <subcellularLocation>
        <location evidence="1 9">Cytoplasm</location>
    </subcellularLocation>
</comment>
<evidence type="ECO:0000256" key="4">
    <source>
        <dbReference type="ARBA" id="ARBA00022679"/>
    </source>
</evidence>
<proteinExistence type="inferred from homology"/>
<evidence type="ECO:0000256" key="9">
    <source>
        <dbReference type="HAMAP-Rule" id="MF_00542"/>
    </source>
</evidence>
<sequence length="352" mass="38480">MLILAINPGSTSTELGVFEDEGPILRKKIEHTKDELSVPVLAQFEMRKGCIENCAGSYLQKIDAVSSRGGILHPMEGGVYEVGKSMVDDVRNGRVDAQHAANLGILIAYDIKKRFSIPAYTVDPISTDELWELARVSGLPDIPRSGRTHSLNVRAQARKMAEKMKKPLGDATFIVVHMGGGLTVNLVKGGKIRDVADARQSGPFSPEACGGLSTPDYTKLCFSNRYTEEEMIRFSYGEGGLMRWLGTSSMKDVEERIKRGDKKADYIFRAMAYGIAKSIGGFMVCGEKIDSVILTGGGSKSKLLVSLITEYISPHATVVVCPGSIELEAIVESTLRVLRGEEEAKIYERRGR</sequence>
<dbReference type="SUPFAM" id="SSF53067">
    <property type="entry name" value="Actin-like ATPase domain"/>
    <property type="match status" value="2"/>
</dbReference>
<dbReference type="GO" id="GO:0005524">
    <property type="term" value="F:ATP binding"/>
    <property type="evidence" value="ECO:0007669"/>
    <property type="project" value="UniProtKB-KW"/>
</dbReference>
<dbReference type="GO" id="GO:0006083">
    <property type="term" value="P:acetate metabolic process"/>
    <property type="evidence" value="ECO:0007669"/>
    <property type="project" value="TreeGrafter"/>
</dbReference>
<evidence type="ECO:0000313" key="11">
    <source>
        <dbReference type="EMBL" id="OYD17483.1"/>
    </source>
</evidence>
<dbReference type="GO" id="GO:0005737">
    <property type="term" value="C:cytoplasm"/>
    <property type="evidence" value="ECO:0007669"/>
    <property type="project" value="UniProtKB-SubCell"/>
</dbReference>
<dbReference type="InterPro" id="IPR000890">
    <property type="entry name" value="Aliphatic_acid_kin_short-chain"/>
</dbReference>
<keyword evidence="3 9" id="KW-0963">Cytoplasm</keyword>
<organism evidence="11 12">
    <name type="scientific">candidate division WOR-3 bacterium JGI_Cruoil_03_44_89</name>
    <dbReference type="NCBI Taxonomy" id="1973748"/>
    <lineage>
        <taxon>Bacteria</taxon>
        <taxon>Bacteria division WOR-3</taxon>
    </lineage>
</organism>
<reference evidence="11 12" key="1">
    <citation type="submission" date="2017-07" db="EMBL/GenBank/DDBJ databases">
        <title>Recovery of genomes from metagenomes via a dereplication, aggregation, and scoring strategy.</title>
        <authorList>
            <person name="Sieber C.M."/>
            <person name="Probst A.J."/>
            <person name="Sharrar A."/>
            <person name="Thomas B.C."/>
            <person name="Hess M."/>
            <person name="Tringe S.G."/>
            <person name="Banfield J.F."/>
        </authorList>
    </citation>
    <scope>NUCLEOTIDE SEQUENCE [LARGE SCALE GENOMIC DNA]</scope>
    <source>
        <strain evidence="11">JGI_Cruoil_03_44_89</strain>
    </source>
</reference>
<dbReference type="EC" id="2.7.2.7" evidence="9"/>
<dbReference type="EMBL" id="NOZQ01000015">
    <property type="protein sequence ID" value="OYD17483.1"/>
    <property type="molecule type" value="Genomic_DNA"/>
</dbReference>
<dbReference type="PRINTS" id="PR00471">
    <property type="entry name" value="ACETATEKNASE"/>
</dbReference>
<comment type="catalytic activity">
    <reaction evidence="8 9">
        <text>butanoate + ATP = butanoyl phosphate + ADP</text>
        <dbReference type="Rhea" id="RHEA:13585"/>
        <dbReference type="ChEBI" id="CHEBI:17968"/>
        <dbReference type="ChEBI" id="CHEBI:30616"/>
        <dbReference type="ChEBI" id="CHEBI:58079"/>
        <dbReference type="ChEBI" id="CHEBI:456216"/>
        <dbReference type="EC" id="2.7.2.7"/>
    </reaction>
</comment>
<dbReference type="PIRSF" id="PIRSF036458">
    <property type="entry name" value="Butyrate_kin"/>
    <property type="match status" value="1"/>
</dbReference>
<accession>A0A235BYP4</accession>
<dbReference type="NCBIfam" id="TIGR02707">
    <property type="entry name" value="butyr_kinase"/>
    <property type="match status" value="1"/>
</dbReference>
<dbReference type="AlphaFoldDB" id="A0A235BYP4"/>
<evidence type="ECO:0000256" key="1">
    <source>
        <dbReference type="ARBA" id="ARBA00004496"/>
    </source>
</evidence>
<dbReference type="PANTHER" id="PTHR21060">
    <property type="entry name" value="ACETATE KINASE"/>
    <property type="match status" value="1"/>
</dbReference>
<name>A0A235BYP4_UNCW3</name>
<dbReference type="PROSITE" id="PS01075">
    <property type="entry name" value="ACETATE_KINASE_1"/>
    <property type="match status" value="1"/>
</dbReference>
<dbReference type="InterPro" id="IPR023865">
    <property type="entry name" value="Aliphatic_acid_kinase_CS"/>
</dbReference>
<comment type="caution">
    <text evidence="11">The sequence shown here is derived from an EMBL/GenBank/DDBJ whole genome shotgun (WGS) entry which is preliminary data.</text>
</comment>
<evidence type="ECO:0000313" key="12">
    <source>
        <dbReference type="Proteomes" id="UP000215215"/>
    </source>
</evidence>
<dbReference type="Gene3D" id="3.30.420.40">
    <property type="match status" value="2"/>
</dbReference>
<keyword evidence="7 9" id="KW-0067">ATP-binding</keyword>
<keyword evidence="6 9" id="KW-0418">Kinase</keyword>
<evidence type="ECO:0000256" key="8">
    <source>
        <dbReference type="ARBA" id="ARBA00048596"/>
    </source>
</evidence>
<evidence type="ECO:0000256" key="2">
    <source>
        <dbReference type="ARBA" id="ARBA00008748"/>
    </source>
</evidence>
<evidence type="ECO:0000256" key="6">
    <source>
        <dbReference type="ARBA" id="ARBA00022777"/>
    </source>
</evidence>
<dbReference type="HAMAP" id="MF_00542">
    <property type="entry name" value="Butyrate_kinase"/>
    <property type="match status" value="1"/>
</dbReference>
<evidence type="ECO:0000256" key="5">
    <source>
        <dbReference type="ARBA" id="ARBA00022741"/>
    </source>
</evidence>
<keyword evidence="5 9" id="KW-0547">Nucleotide-binding</keyword>
<dbReference type="Pfam" id="PF00871">
    <property type="entry name" value="Acetate_kinase"/>
    <property type="match status" value="1"/>
</dbReference>
<dbReference type="Proteomes" id="UP000215215">
    <property type="component" value="Unassembled WGS sequence"/>
</dbReference>
<dbReference type="InterPro" id="IPR043129">
    <property type="entry name" value="ATPase_NBD"/>
</dbReference>
<comment type="similarity">
    <text evidence="2 9 10">Belongs to the acetokinase family.</text>
</comment>
<dbReference type="GO" id="GO:0008776">
    <property type="term" value="F:acetate kinase activity"/>
    <property type="evidence" value="ECO:0007669"/>
    <property type="project" value="TreeGrafter"/>
</dbReference>
<protein>
    <recommendedName>
        <fullName evidence="9">Probable butyrate kinase</fullName>
        <shortName evidence="9">BK</shortName>
        <ecNumber evidence="9">2.7.2.7</ecNumber>
    </recommendedName>
    <alternativeName>
        <fullName evidence="9">Branched-chain carboxylic acid kinase</fullName>
    </alternativeName>
</protein>
<gene>
    <name evidence="9 11" type="primary">buk</name>
    <name evidence="11" type="ORF">CH333_00910</name>
</gene>
<dbReference type="InterPro" id="IPR011245">
    <property type="entry name" value="Butyrate_kin"/>
</dbReference>
<keyword evidence="4 9" id="KW-0808">Transferase</keyword>
<dbReference type="GO" id="GO:0047761">
    <property type="term" value="F:butyrate kinase activity"/>
    <property type="evidence" value="ECO:0007669"/>
    <property type="project" value="UniProtKB-UniRule"/>
</dbReference>
<dbReference type="CDD" id="cd24011">
    <property type="entry name" value="ASKHA_NBD_BK"/>
    <property type="match status" value="1"/>
</dbReference>
<evidence type="ECO:0000256" key="10">
    <source>
        <dbReference type="RuleBase" id="RU003835"/>
    </source>
</evidence>
<dbReference type="NCBIfam" id="NF002834">
    <property type="entry name" value="PRK03011.1-5"/>
    <property type="match status" value="1"/>
</dbReference>
<evidence type="ECO:0000256" key="7">
    <source>
        <dbReference type="ARBA" id="ARBA00022840"/>
    </source>
</evidence>